<dbReference type="CDD" id="cd01285">
    <property type="entry name" value="nucleoside_deaminase"/>
    <property type="match status" value="1"/>
</dbReference>
<dbReference type="OrthoDB" id="9802676at2"/>
<dbReference type="PROSITE" id="PS51747">
    <property type="entry name" value="CYT_DCMP_DEAMINASES_2"/>
    <property type="match status" value="1"/>
</dbReference>
<dbReference type="GO" id="GO:0047974">
    <property type="term" value="F:guanosine deaminase activity"/>
    <property type="evidence" value="ECO:0007669"/>
    <property type="project" value="TreeGrafter"/>
</dbReference>
<reference evidence="4 5" key="1">
    <citation type="submission" date="2019-03" db="EMBL/GenBank/DDBJ databases">
        <title>Efficiently degradation of phenoxyalkanoic acid herbicides by Cupriavidus oxalaticus strain X32.</title>
        <authorList>
            <person name="Sheng X."/>
        </authorList>
    </citation>
    <scope>NUCLEOTIDE SEQUENCE [LARGE SCALE GENOMIC DNA]</scope>
    <source>
        <strain evidence="4 5">X32</strain>
    </source>
</reference>
<dbReference type="InterPro" id="IPR016193">
    <property type="entry name" value="Cytidine_deaminase-like"/>
</dbReference>
<dbReference type="InterPro" id="IPR016192">
    <property type="entry name" value="APOBEC/CMP_deaminase_Zn-bd"/>
</dbReference>
<organism evidence="4 5">
    <name type="scientific">Cupriavidus oxalaticus</name>
    <dbReference type="NCBI Taxonomy" id="96344"/>
    <lineage>
        <taxon>Bacteria</taxon>
        <taxon>Pseudomonadati</taxon>
        <taxon>Pseudomonadota</taxon>
        <taxon>Betaproteobacteria</taxon>
        <taxon>Burkholderiales</taxon>
        <taxon>Burkholderiaceae</taxon>
        <taxon>Cupriavidus</taxon>
    </lineage>
</organism>
<dbReference type="EMBL" id="CP038634">
    <property type="protein sequence ID" value="QBY50777.1"/>
    <property type="molecule type" value="Genomic_DNA"/>
</dbReference>
<evidence type="ECO:0000259" key="3">
    <source>
        <dbReference type="PROSITE" id="PS51747"/>
    </source>
</evidence>
<accession>A0A4P7LE96</accession>
<dbReference type="PROSITE" id="PS00903">
    <property type="entry name" value="CYT_DCMP_DEAMINASES_1"/>
    <property type="match status" value="1"/>
</dbReference>
<dbReference type="KEGG" id="cox:E0W60_06275"/>
<dbReference type="PANTHER" id="PTHR11079:SF161">
    <property type="entry name" value="CMP_DCMP-TYPE DEAMINASE DOMAIN-CONTAINING PROTEIN"/>
    <property type="match status" value="1"/>
</dbReference>
<dbReference type="AlphaFoldDB" id="A0A4P7LE96"/>
<evidence type="ECO:0000313" key="5">
    <source>
        <dbReference type="Proteomes" id="UP000295294"/>
    </source>
</evidence>
<keyword evidence="1" id="KW-0479">Metal-binding</keyword>
<dbReference type="Gene3D" id="3.40.140.10">
    <property type="entry name" value="Cytidine Deaminase, domain 2"/>
    <property type="match status" value="1"/>
</dbReference>
<name>A0A4P7LE96_9BURK</name>
<dbReference type="STRING" id="1349762.GCA_001592245_01163"/>
<feature type="domain" description="CMP/dCMP-type deaminase" evidence="3">
    <location>
        <begin position="2"/>
        <end position="125"/>
    </location>
</feature>
<evidence type="ECO:0000313" key="4">
    <source>
        <dbReference type="EMBL" id="QBY50777.1"/>
    </source>
</evidence>
<sequence length="155" mass="16452">MTTHQEFMREAVRLAAANRKRGGRPFGAVLAIDGQAVATGVNDIVHSHDPTTHAEMEAVRAAARKLGRPDLRGSVVYASGHPCPMCLAAMTMAGVQAVYYAFDNNDAAPFGLSSEAAYQALRLPLDPPPLPLTRLPVDLSAAQLYGPRAPHAPRG</sequence>
<dbReference type="SUPFAM" id="SSF53927">
    <property type="entry name" value="Cytidine deaminase-like"/>
    <property type="match status" value="1"/>
</dbReference>
<dbReference type="RefSeq" id="WP_135703380.1">
    <property type="nucleotide sequence ID" value="NZ_CP038634.1"/>
</dbReference>
<dbReference type="PANTHER" id="PTHR11079">
    <property type="entry name" value="CYTOSINE DEAMINASE FAMILY MEMBER"/>
    <property type="match status" value="1"/>
</dbReference>
<evidence type="ECO:0000256" key="2">
    <source>
        <dbReference type="ARBA" id="ARBA00022833"/>
    </source>
</evidence>
<keyword evidence="2" id="KW-0862">Zinc</keyword>
<dbReference type="InterPro" id="IPR002125">
    <property type="entry name" value="CMP_dCMP_dom"/>
</dbReference>
<dbReference type="Pfam" id="PF00383">
    <property type="entry name" value="dCMP_cyt_deam_1"/>
    <property type="match status" value="1"/>
</dbReference>
<dbReference type="GO" id="GO:0006152">
    <property type="term" value="P:purine nucleoside catabolic process"/>
    <property type="evidence" value="ECO:0007669"/>
    <property type="project" value="TreeGrafter"/>
</dbReference>
<dbReference type="GO" id="GO:0008270">
    <property type="term" value="F:zinc ion binding"/>
    <property type="evidence" value="ECO:0007669"/>
    <property type="project" value="InterPro"/>
</dbReference>
<evidence type="ECO:0000256" key="1">
    <source>
        <dbReference type="ARBA" id="ARBA00022723"/>
    </source>
</evidence>
<proteinExistence type="predicted"/>
<gene>
    <name evidence="4" type="ORF">E0W60_06275</name>
</gene>
<dbReference type="Proteomes" id="UP000295294">
    <property type="component" value="Chromosome 1"/>
</dbReference>
<protein>
    <submittedName>
        <fullName evidence="4">Nucleoside deaminase</fullName>
    </submittedName>
</protein>